<keyword evidence="4" id="KW-0472">Membrane</keyword>
<keyword evidence="7" id="KW-1185">Reference proteome</keyword>
<evidence type="ECO:0000259" key="5">
    <source>
        <dbReference type="PROSITE" id="PS01180"/>
    </source>
</evidence>
<reference evidence="6" key="2">
    <citation type="submission" date="2015-02" db="UniProtKB">
        <authorList>
            <consortium name="EnsemblMetazoa"/>
        </authorList>
    </citation>
    <scope>IDENTIFICATION</scope>
</reference>
<name>T1J660_STRMM</name>
<dbReference type="EnsemblMetazoa" id="SMAR009125-RA">
    <property type="protein sequence ID" value="SMAR009125-PA"/>
    <property type="gene ID" value="SMAR009125"/>
</dbReference>
<keyword evidence="4" id="KW-0812">Transmembrane</keyword>
<dbReference type="SUPFAM" id="SSF49854">
    <property type="entry name" value="Spermadhesin, CUB domain"/>
    <property type="match status" value="5"/>
</dbReference>
<dbReference type="PRINTS" id="PR00261">
    <property type="entry name" value="LDLRECEPTOR"/>
</dbReference>
<dbReference type="Proteomes" id="UP000014500">
    <property type="component" value="Unassembled WGS sequence"/>
</dbReference>
<dbReference type="Pfam" id="PF00057">
    <property type="entry name" value="Ldl_recept_a"/>
    <property type="match status" value="2"/>
</dbReference>
<reference evidence="7" key="1">
    <citation type="submission" date="2011-05" db="EMBL/GenBank/DDBJ databases">
        <authorList>
            <person name="Richards S.R."/>
            <person name="Qu J."/>
            <person name="Jiang H."/>
            <person name="Jhangiani S.N."/>
            <person name="Agravi P."/>
            <person name="Goodspeed R."/>
            <person name="Gross S."/>
            <person name="Mandapat C."/>
            <person name="Jackson L."/>
            <person name="Mathew T."/>
            <person name="Pu L."/>
            <person name="Thornton R."/>
            <person name="Saada N."/>
            <person name="Wilczek-Boney K.B."/>
            <person name="Lee S."/>
            <person name="Kovar C."/>
            <person name="Wu Y."/>
            <person name="Scherer S.E."/>
            <person name="Worley K.C."/>
            <person name="Muzny D.M."/>
            <person name="Gibbs R."/>
        </authorList>
    </citation>
    <scope>NUCLEOTIDE SEQUENCE</scope>
    <source>
        <strain evidence="7">Brora</strain>
    </source>
</reference>
<dbReference type="PANTHER" id="PTHR24251">
    <property type="entry name" value="OVOCHYMASE-RELATED"/>
    <property type="match status" value="1"/>
</dbReference>
<dbReference type="SMART" id="SM00192">
    <property type="entry name" value="LDLa"/>
    <property type="match status" value="2"/>
</dbReference>
<dbReference type="Pfam" id="PF00431">
    <property type="entry name" value="CUB"/>
    <property type="match status" value="2"/>
</dbReference>
<evidence type="ECO:0000313" key="6">
    <source>
        <dbReference type="EnsemblMetazoa" id="SMAR009125-PA"/>
    </source>
</evidence>
<dbReference type="EMBL" id="JH431872">
    <property type="status" value="NOT_ANNOTATED_CDS"/>
    <property type="molecule type" value="Genomic_DNA"/>
</dbReference>
<dbReference type="InterPro" id="IPR036055">
    <property type="entry name" value="LDL_receptor-like_sf"/>
</dbReference>
<dbReference type="InterPro" id="IPR002172">
    <property type="entry name" value="LDrepeatLR_classA_rpt"/>
</dbReference>
<dbReference type="InterPro" id="IPR000859">
    <property type="entry name" value="CUB_dom"/>
</dbReference>
<dbReference type="HOGENOM" id="CLU_261668_0_0_1"/>
<feature type="disulfide bond" evidence="3">
    <location>
        <begin position="1231"/>
        <end position="1246"/>
    </location>
</feature>
<comment type="caution">
    <text evidence="3">Lacks conserved residue(s) required for the propagation of feature annotation.</text>
</comment>
<evidence type="ECO:0000256" key="3">
    <source>
        <dbReference type="PROSITE-ProRule" id="PRU00124"/>
    </source>
</evidence>
<feature type="transmembrane region" description="Helical" evidence="4">
    <location>
        <begin position="1267"/>
        <end position="1292"/>
    </location>
</feature>
<dbReference type="SMART" id="SM00042">
    <property type="entry name" value="CUB"/>
    <property type="match status" value="3"/>
</dbReference>
<dbReference type="CDD" id="cd00041">
    <property type="entry name" value="CUB"/>
    <property type="match status" value="1"/>
</dbReference>
<feature type="disulfide bond" evidence="3">
    <location>
        <begin position="626"/>
        <end position="641"/>
    </location>
</feature>
<dbReference type="CDD" id="cd00112">
    <property type="entry name" value="LDLa"/>
    <property type="match status" value="2"/>
</dbReference>
<dbReference type="InterPro" id="IPR035914">
    <property type="entry name" value="Sperma_CUB_dom_sf"/>
</dbReference>
<organism evidence="6 7">
    <name type="scientific">Strigamia maritima</name>
    <name type="common">European centipede</name>
    <name type="synonym">Geophilus maritimus</name>
    <dbReference type="NCBI Taxonomy" id="126957"/>
    <lineage>
        <taxon>Eukaryota</taxon>
        <taxon>Metazoa</taxon>
        <taxon>Ecdysozoa</taxon>
        <taxon>Arthropoda</taxon>
        <taxon>Myriapoda</taxon>
        <taxon>Chilopoda</taxon>
        <taxon>Pleurostigmophora</taxon>
        <taxon>Geophilomorpha</taxon>
        <taxon>Linotaeniidae</taxon>
        <taxon>Strigamia</taxon>
    </lineage>
</organism>
<feature type="disulfide bond" evidence="3">
    <location>
        <begin position="607"/>
        <end position="619"/>
    </location>
</feature>
<dbReference type="eggNOG" id="KOG3627">
    <property type="taxonomic scope" value="Eukaryota"/>
</dbReference>
<proteinExistence type="predicted"/>
<evidence type="ECO:0000313" key="7">
    <source>
        <dbReference type="Proteomes" id="UP000014500"/>
    </source>
</evidence>
<dbReference type="PhylomeDB" id="T1J660"/>
<keyword evidence="2 3" id="KW-1015">Disulfide bond</keyword>
<dbReference type="PANTHER" id="PTHR24251:SF37">
    <property type="entry name" value="CUB DOMAIN-CONTAINING PROTEIN"/>
    <property type="match status" value="1"/>
</dbReference>
<evidence type="ECO:0000256" key="1">
    <source>
        <dbReference type="ARBA" id="ARBA00022737"/>
    </source>
</evidence>
<dbReference type="Gene3D" id="4.10.1220.10">
    <property type="entry name" value="EGF-type module"/>
    <property type="match status" value="1"/>
</dbReference>
<dbReference type="Gene3D" id="4.10.400.10">
    <property type="entry name" value="Low-density Lipoprotein Receptor"/>
    <property type="match status" value="1"/>
</dbReference>
<dbReference type="PROSITE" id="PS01180">
    <property type="entry name" value="CUB"/>
    <property type="match status" value="2"/>
</dbReference>
<sequence length="1299" mass="144006">MVHAALGVVKDNKCSLYTLHCHIICSQLVSFQYCEISKANFFHPAQKAMKKLHSIAGFLFFLVCASVINAQDACLNVTKLPIQNFRSFKGILPDGCSNYTWVFHVRYDPDMLFAKFSSFDLTDMFDVVNIKTNHSEWVFTSTSMNTDDYIITNSSEIVINLFTNGKTRSEPLFTLDLFTQACGGTFTDKGNLTCNSTEKSGSKFYQLVVPKDQQVIGRLNNLDDAEDVEFYEGYNNKSAPLAVFTKNSPRHDVFSETNAMLVIVNSPKASSNFDATFRSDPNHTNFIGQEMSGIWELVDAAPLLNYTWLINPKGPDTDFVALTINEFDAKLNDILTISEGLAYKPILVLNESLTSQRSFYFPIKTGVRVDLLKAKVASTKEISVIITYSIAKDCSQLLESAPDSIASPGYPSQYFYNAKCQWSISNKNLQTYRLIVKDLNISSTDKLTYDYKTKTTAIDSQSGDIAFNEAVTVNWTSSINKALIQQSPRGFSLNFKTYDFGYPITVKPNASLKFSAVNKPYKCFWTVDAPRDGDEINNIQFTITTAKTITVLPLVIYDGGDSEAKILSVTFKDGKFVGTSRTNKLMLEILADKQVPAFEILFTENVCTKRQQCQTVKMCMHPEWKCDGLNSCGDWSDELYCHSSAMSCGGEQNRTLSDNSSTTVTLNDTIKFGEELNCVWKINTTAGRTLVALFGAQVLNNTLEMIVISDGKNLDTAVKIMELTSESPNTQDNIITASNTLWVTYFNFYGSEKSNFTLFITTQRAGSRVNGTKTHNITIPTQLKNETQLYEIIVNNNEQVETMFKPSKKTLPDWTLTFYDGFSVNALPLAVVKSESVNNPVVATTNKILVKAERFHDISSGVLDIKSLPTGANFVNQTDAGSLYLTAVEPQVYTWQIKPNSVKKGVEINGVINLKLSKLKLLSNDSLVVLCDDDRDGKAVALFSSSVNSAKVLHIPLKSGAFIKYNSTHKTSNDPDYAILSASYEVLPSCKQDIQLVNYDPQIVSSPGYPNIYPINAACNWNVTVPKGKLIHIVFNDFNLNEKHPLKVTSNTSTVLLAYNSTLPDDLLIVYESANIVWNSSRYDEKDNLGRGFLLSVRMLDCGGNITLEKGNFSTPKVNTSIHCGWAATVPQYTKDKDKKLNVVKFDVEPLTHPNMIIYNGGSSHSPILGNASKDELSLTNTLLFFYTYIPKNESKKNIHLSDSINVTFTANVCNRTCNASHLCMHDDWICNGVNDCGDNSDEVNCVHPPPTPPKPTPAPECPGCGAGWIVLSVIIGLIIGALLAIGIPILYRRFFGGA</sequence>
<keyword evidence="1" id="KW-0677">Repeat</keyword>
<dbReference type="SUPFAM" id="SSF57424">
    <property type="entry name" value="LDL receptor-like module"/>
    <property type="match status" value="2"/>
</dbReference>
<evidence type="ECO:0000256" key="4">
    <source>
        <dbReference type="SAM" id="Phobius"/>
    </source>
</evidence>
<dbReference type="STRING" id="126957.T1J660"/>
<keyword evidence="4" id="KW-1133">Transmembrane helix</keyword>
<feature type="domain" description="CUB" evidence="5">
    <location>
        <begin position="990"/>
        <end position="1100"/>
    </location>
</feature>
<accession>T1J660</accession>
<evidence type="ECO:0000256" key="2">
    <source>
        <dbReference type="ARBA" id="ARBA00023157"/>
    </source>
</evidence>
<dbReference type="PROSITE" id="PS50068">
    <property type="entry name" value="LDLRA_2"/>
    <property type="match status" value="2"/>
</dbReference>
<protein>
    <recommendedName>
        <fullName evidence="5">CUB domain-containing protein</fullName>
    </recommendedName>
</protein>
<dbReference type="Gene3D" id="2.60.120.290">
    <property type="entry name" value="Spermadhesin, CUB domain"/>
    <property type="match status" value="3"/>
</dbReference>
<feature type="domain" description="CUB" evidence="5">
    <location>
        <begin position="394"/>
        <end position="451"/>
    </location>
</feature>